<dbReference type="InterPro" id="IPR036565">
    <property type="entry name" value="Mur-like_cat_sf"/>
</dbReference>
<comment type="subcellular location">
    <subcellularLocation>
        <location evidence="10 11">Cytoplasm</location>
    </subcellularLocation>
</comment>
<dbReference type="GO" id="GO:0071555">
    <property type="term" value="P:cell wall organization"/>
    <property type="evidence" value="ECO:0007669"/>
    <property type="project" value="UniProtKB-KW"/>
</dbReference>
<dbReference type="HAMAP" id="MF_02019">
    <property type="entry name" value="MurF"/>
    <property type="match status" value="1"/>
</dbReference>
<evidence type="ECO:0000256" key="2">
    <source>
        <dbReference type="ARBA" id="ARBA00022598"/>
    </source>
</evidence>
<feature type="domain" description="Mur ligase C-terminal" evidence="13">
    <location>
        <begin position="319"/>
        <end position="445"/>
    </location>
</feature>
<dbReference type="EC" id="6.3.2.10" evidence="10 11"/>
<keyword evidence="1 10" id="KW-0963">Cytoplasm</keyword>
<keyword evidence="7 10" id="KW-0573">Peptidoglycan synthesis</keyword>
<feature type="domain" description="Mur ligase N-terminal catalytic" evidence="12">
    <location>
        <begin position="27"/>
        <end position="100"/>
    </location>
</feature>
<feature type="domain" description="Mur ligase central" evidence="14">
    <location>
        <begin position="111"/>
        <end position="297"/>
    </location>
</feature>
<dbReference type="GO" id="GO:0051301">
    <property type="term" value="P:cell division"/>
    <property type="evidence" value="ECO:0007669"/>
    <property type="project" value="UniProtKB-KW"/>
</dbReference>
<dbReference type="PANTHER" id="PTHR43024:SF1">
    <property type="entry name" value="UDP-N-ACETYLMURAMOYL-TRIPEPTIDE--D-ALANYL-D-ALANINE LIGASE"/>
    <property type="match status" value="1"/>
</dbReference>
<dbReference type="Gene3D" id="3.90.190.20">
    <property type="entry name" value="Mur ligase, C-terminal domain"/>
    <property type="match status" value="1"/>
</dbReference>
<dbReference type="Gene3D" id="3.40.1190.10">
    <property type="entry name" value="Mur-like, catalytic domain"/>
    <property type="match status" value="1"/>
</dbReference>
<dbReference type="GO" id="GO:0009252">
    <property type="term" value="P:peptidoglycan biosynthetic process"/>
    <property type="evidence" value="ECO:0007669"/>
    <property type="project" value="UniProtKB-UniRule"/>
</dbReference>
<evidence type="ECO:0000256" key="4">
    <source>
        <dbReference type="ARBA" id="ARBA00022741"/>
    </source>
</evidence>
<keyword evidence="5 10" id="KW-0067">ATP-binding</keyword>
<keyword evidence="2 10" id="KW-0436">Ligase</keyword>
<dbReference type="AlphaFoldDB" id="A0AAE3IVU6"/>
<dbReference type="GO" id="GO:0005737">
    <property type="term" value="C:cytoplasm"/>
    <property type="evidence" value="ECO:0007669"/>
    <property type="project" value="UniProtKB-SubCell"/>
</dbReference>
<evidence type="ECO:0000256" key="7">
    <source>
        <dbReference type="ARBA" id="ARBA00022984"/>
    </source>
</evidence>
<keyword evidence="6 10" id="KW-0133">Cell shape</keyword>
<dbReference type="SUPFAM" id="SSF63418">
    <property type="entry name" value="MurE/MurF N-terminal domain"/>
    <property type="match status" value="1"/>
</dbReference>
<name>A0AAE3IVU6_9BACI</name>
<evidence type="ECO:0000259" key="12">
    <source>
        <dbReference type="Pfam" id="PF01225"/>
    </source>
</evidence>
<gene>
    <name evidence="10" type="primary">murF</name>
    <name evidence="15" type="ORF">OEV98_16570</name>
</gene>
<accession>A0AAE3IVU6</accession>
<evidence type="ECO:0000256" key="10">
    <source>
        <dbReference type="HAMAP-Rule" id="MF_02019"/>
    </source>
</evidence>
<comment type="caution">
    <text evidence="15">The sequence shown here is derived from an EMBL/GenBank/DDBJ whole genome shotgun (WGS) entry which is preliminary data.</text>
</comment>
<dbReference type="GO" id="GO:0008360">
    <property type="term" value="P:regulation of cell shape"/>
    <property type="evidence" value="ECO:0007669"/>
    <property type="project" value="UniProtKB-KW"/>
</dbReference>
<keyword evidence="4 10" id="KW-0547">Nucleotide-binding</keyword>
<evidence type="ECO:0000256" key="6">
    <source>
        <dbReference type="ARBA" id="ARBA00022960"/>
    </source>
</evidence>
<sequence length="458" mass="50344">MIKRSVMELINMIDVQNDCASFADTLITGVSFNTRTIEKGNLFIPLKGETRDGHEFVQLAFNQGAAVSLWQRDVPNPPKNVPLLIVEDTLVAMQQLAQSYRKELSLKVVAVTGSNGKTTTKDMLAELLSLKYKVQKTSGNFNNHLGLPLTILGLEDDTEVAVLEMGMNHFGEIDLLTNIANPDAAVITNIGDAHLQELGSREGIAKAKMEILNGLKSNGLFVFPGEEPLITNALKNIPNNWKVRTFGKHDSNDVYPTSLKMTESGSVFEINESNDIFQMPVLGEYNVMNALAAMLVASEWGVPFEQMNKAFANLKLTTMRMEMSDGINGSHVLNDAYNASPTSMKAVIELVSSLEGYTKKIVVLGDMLELGPNEAEYHLEIGSYLNPETIDLVYTYGELGKLIAKAAEENFGSARVFAFENKNELISHLKSHLVNNALVVVKASRGMKLEEVVQSITE</sequence>
<evidence type="ECO:0000256" key="11">
    <source>
        <dbReference type="RuleBase" id="RU004136"/>
    </source>
</evidence>
<keyword evidence="3 10" id="KW-0132">Cell division</keyword>
<dbReference type="Pfam" id="PF02875">
    <property type="entry name" value="Mur_ligase_C"/>
    <property type="match status" value="1"/>
</dbReference>
<dbReference type="Gene3D" id="3.40.1390.10">
    <property type="entry name" value="MurE/MurF, N-terminal domain"/>
    <property type="match status" value="1"/>
</dbReference>
<dbReference type="InterPro" id="IPR036615">
    <property type="entry name" value="Mur_ligase_C_dom_sf"/>
</dbReference>
<evidence type="ECO:0000313" key="15">
    <source>
        <dbReference type="EMBL" id="MCU9615152.1"/>
    </source>
</evidence>
<keyword evidence="8 10" id="KW-0131">Cell cycle</keyword>
<comment type="similarity">
    <text evidence="10">Belongs to the MurCDEF family. MurF subfamily.</text>
</comment>
<dbReference type="InterPro" id="IPR051046">
    <property type="entry name" value="MurCDEF_CellWall_CoF430Synth"/>
</dbReference>
<evidence type="ECO:0000256" key="9">
    <source>
        <dbReference type="ARBA" id="ARBA00023316"/>
    </source>
</evidence>
<evidence type="ECO:0000259" key="14">
    <source>
        <dbReference type="Pfam" id="PF08245"/>
    </source>
</evidence>
<dbReference type="Proteomes" id="UP001209318">
    <property type="component" value="Unassembled WGS sequence"/>
</dbReference>
<dbReference type="InterPro" id="IPR000713">
    <property type="entry name" value="Mur_ligase_N"/>
</dbReference>
<comment type="function">
    <text evidence="10 11">Involved in cell wall formation. Catalyzes the final step in the synthesis of UDP-N-acetylmuramoyl-pentapeptide, the precursor of murein.</text>
</comment>
<reference evidence="15" key="1">
    <citation type="submission" date="2022-10" db="EMBL/GenBank/DDBJ databases">
        <title>Description of Fervidibacillus gen. nov. in the family Fervidibacillaceae fam. nov. with two species, Fervidibacillus albus sp. nov., and Fervidibacillus halotolerans sp. nov., isolated from tidal flat sediments.</title>
        <authorList>
            <person name="Kwon K.K."/>
            <person name="Yang S.-H."/>
        </authorList>
    </citation>
    <scope>NUCLEOTIDE SEQUENCE</scope>
    <source>
        <strain evidence="15">JCM 19140</strain>
    </source>
</reference>
<dbReference type="PANTHER" id="PTHR43024">
    <property type="entry name" value="UDP-N-ACETYLMURAMOYL-TRIPEPTIDE--D-ALANYL-D-ALANINE LIGASE"/>
    <property type="match status" value="1"/>
</dbReference>
<keyword evidence="9 10" id="KW-0961">Cell wall biogenesis/degradation</keyword>
<comment type="pathway">
    <text evidence="10 11">Cell wall biogenesis; peptidoglycan biosynthesis.</text>
</comment>
<comment type="catalytic activity">
    <reaction evidence="10 11">
        <text>D-alanyl-D-alanine + UDP-N-acetyl-alpha-D-muramoyl-L-alanyl-gamma-D-glutamyl-meso-2,6-diaminopimelate + ATP = UDP-N-acetyl-alpha-D-muramoyl-L-alanyl-gamma-D-glutamyl-meso-2,6-diaminopimeloyl-D-alanyl-D-alanine + ADP + phosphate + H(+)</text>
        <dbReference type="Rhea" id="RHEA:28374"/>
        <dbReference type="ChEBI" id="CHEBI:15378"/>
        <dbReference type="ChEBI" id="CHEBI:30616"/>
        <dbReference type="ChEBI" id="CHEBI:43474"/>
        <dbReference type="ChEBI" id="CHEBI:57822"/>
        <dbReference type="ChEBI" id="CHEBI:61386"/>
        <dbReference type="ChEBI" id="CHEBI:83905"/>
        <dbReference type="ChEBI" id="CHEBI:456216"/>
        <dbReference type="EC" id="6.3.2.10"/>
    </reaction>
</comment>
<evidence type="ECO:0000256" key="8">
    <source>
        <dbReference type="ARBA" id="ARBA00023306"/>
    </source>
</evidence>
<proteinExistence type="inferred from homology"/>
<dbReference type="SUPFAM" id="SSF53623">
    <property type="entry name" value="MurD-like peptide ligases, catalytic domain"/>
    <property type="match status" value="1"/>
</dbReference>
<organism evidence="15 16">
    <name type="scientific">Perspicuibacillus lycopersici</name>
    <dbReference type="NCBI Taxonomy" id="1325689"/>
    <lineage>
        <taxon>Bacteria</taxon>
        <taxon>Bacillati</taxon>
        <taxon>Bacillota</taxon>
        <taxon>Bacilli</taxon>
        <taxon>Bacillales</taxon>
        <taxon>Bacillaceae</taxon>
        <taxon>Perspicuibacillus</taxon>
    </lineage>
</organism>
<protein>
    <recommendedName>
        <fullName evidence="10 11">UDP-N-acetylmuramoyl-tripeptide--D-alanyl-D-alanine ligase</fullName>
        <ecNumber evidence="10 11">6.3.2.10</ecNumber>
    </recommendedName>
    <alternativeName>
        <fullName evidence="10">D-alanyl-D-alanine-adding enzyme</fullName>
    </alternativeName>
</protein>
<dbReference type="Pfam" id="PF01225">
    <property type="entry name" value="Mur_ligase"/>
    <property type="match status" value="1"/>
</dbReference>
<dbReference type="EMBL" id="JAOUSF010000006">
    <property type="protein sequence ID" value="MCU9615152.1"/>
    <property type="molecule type" value="Genomic_DNA"/>
</dbReference>
<evidence type="ECO:0000256" key="3">
    <source>
        <dbReference type="ARBA" id="ARBA00022618"/>
    </source>
</evidence>
<evidence type="ECO:0000256" key="5">
    <source>
        <dbReference type="ARBA" id="ARBA00022840"/>
    </source>
</evidence>
<dbReference type="GO" id="GO:0047480">
    <property type="term" value="F:UDP-N-acetylmuramoyl-tripeptide-D-alanyl-D-alanine ligase activity"/>
    <property type="evidence" value="ECO:0007669"/>
    <property type="project" value="UniProtKB-UniRule"/>
</dbReference>
<evidence type="ECO:0000259" key="13">
    <source>
        <dbReference type="Pfam" id="PF02875"/>
    </source>
</evidence>
<dbReference type="Pfam" id="PF08245">
    <property type="entry name" value="Mur_ligase_M"/>
    <property type="match status" value="1"/>
</dbReference>
<dbReference type="GO" id="GO:0005524">
    <property type="term" value="F:ATP binding"/>
    <property type="evidence" value="ECO:0007669"/>
    <property type="project" value="UniProtKB-UniRule"/>
</dbReference>
<evidence type="ECO:0000313" key="16">
    <source>
        <dbReference type="Proteomes" id="UP001209318"/>
    </source>
</evidence>
<dbReference type="InterPro" id="IPR013221">
    <property type="entry name" value="Mur_ligase_cen"/>
</dbReference>
<evidence type="ECO:0000256" key="1">
    <source>
        <dbReference type="ARBA" id="ARBA00022490"/>
    </source>
</evidence>
<dbReference type="SUPFAM" id="SSF53244">
    <property type="entry name" value="MurD-like peptide ligases, peptide-binding domain"/>
    <property type="match status" value="1"/>
</dbReference>
<dbReference type="RefSeq" id="WP_263074465.1">
    <property type="nucleotide sequence ID" value="NZ_JAOUSF010000006.1"/>
</dbReference>
<dbReference type="InterPro" id="IPR005863">
    <property type="entry name" value="UDP-N-AcMur_synth"/>
</dbReference>
<dbReference type="NCBIfam" id="TIGR01143">
    <property type="entry name" value="murF"/>
    <property type="match status" value="1"/>
</dbReference>
<feature type="binding site" evidence="10">
    <location>
        <begin position="113"/>
        <end position="119"/>
    </location>
    <ligand>
        <name>ATP</name>
        <dbReference type="ChEBI" id="CHEBI:30616"/>
    </ligand>
</feature>
<dbReference type="InterPro" id="IPR035911">
    <property type="entry name" value="MurE/MurF_N"/>
</dbReference>
<dbReference type="InterPro" id="IPR004101">
    <property type="entry name" value="Mur_ligase_C"/>
</dbReference>
<keyword evidence="16" id="KW-1185">Reference proteome</keyword>